<feature type="compositionally biased region" description="Basic residues" evidence="1">
    <location>
        <begin position="33"/>
        <end position="44"/>
    </location>
</feature>
<keyword evidence="2" id="KW-1185">Reference proteome</keyword>
<evidence type="ECO:0000313" key="3">
    <source>
        <dbReference type="WBParaSite" id="PSAMB.scaffold8434size6234.g31393.t1"/>
    </source>
</evidence>
<feature type="compositionally biased region" description="Basic and acidic residues" evidence="1">
    <location>
        <begin position="1"/>
        <end position="10"/>
    </location>
</feature>
<name>A0A914XHY5_9BILA</name>
<dbReference type="WBParaSite" id="PSAMB.scaffold8434size6234.g31393.t1">
    <property type="protein sequence ID" value="PSAMB.scaffold8434size6234.g31393.t1"/>
    <property type="gene ID" value="PSAMB.scaffold8434size6234.g31393"/>
</dbReference>
<feature type="region of interest" description="Disordered" evidence="1">
    <location>
        <begin position="1"/>
        <end position="54"/>
    </location>
</feature>
<protein>
    <submittedName>
        <fullName evidence="3">Uncharacterized protein</fullName>
    </submittedName>
</protein>
<feature type="region of interest" description="Disordered" evidence="1">
    <location>
        <begin position="83"/>
        <end position="110"/>
    </location>
</feature>
<proteinExistence type="predicted"/>
<reference evidence="3" key="1">
    <citation type="submission" date="2022-11" db="UniProtKB">
        <authorList>
            <consortium name="WormBaseParasite"/>
        </authorList>
    </citation>
    <scope>IDENTIFICATION</scope>
</reference>
<organism evidence="2 3">
    <name type="scientific">Plectus sambesii</name>
    <dbReference type="NCBI Taxonomy" id="2011161"/>
    <lineage>
        <taxon>Eukaryota</taxon>
        <taxon>Metazoa</taxon>
        <taxon>Ecdysozoa</taxon>
        <taxon>Nematoda</taxon>
        <taxon>Chromadorea</taxon>
        <taxon>Plectida</taxon>
        <taxon>Plectina</taxon>
        <taxon>Plectoidea</taxon>
        <taxon>Plectidae</taxon>
        <taxon>Plectus</taxon>
    </lineage>
</organism>
<feature type="compositionally biased region" description="Polar residues" evidence="1">
    <location>
        <begin position="87"/>
        <end position="98"/>
    </location>
</feature>
<dbReference type="Proteomes" id="UP000887566">
    <property type="component" value="Unplaced"/>
</dbReference>
<dbReference type="AlphaFoldDB" id="A0A914XHY5"/>
<evidence type="ECO:0000256" key="1">
    <source>
        <dbReference type="SAM" id="MobiDB-lite"/>
    </source>
</evidence>
<accession>A0A914XHY5</accession>
<sequence length="110" mass="12035">MAVLKREGYAHYRRRVTSDDGDGGGGGDDGGRKLSKRAPKHRHPISSGTRPALNHRPLLIDRFYADGKTARTPTVRRRIPALPARKSLTTALGRQNESAARPRAAALQND</sequence>
<evidence type="ECO:0000313" key="2">
    <source>
        <dbReference type="Proteomes" id="UP000887566"/>
    </source>
</evidence>